<protein>
    <submittedName>
        <fullName evidence="4">DNA-binding response regulator</fullName>
    </submittedName>
</protein>
<keyword evidence="6" id="KW-1185">Reference proteome</keyword>
<dbReference type="Pfam" id="PF04397">
    <property type="entry name" value="LytTR"/>
    <property type="match status" value="1"/>
</dbReference>
<dbReference type="Proteomes" id="UP000238534">
    <property type="component" value="Unassembled WGS sequence"/>
</dbReference>
<keyword evidence="1" id="KW-0597">Phosphoprotein</keyword>
<dbReference type="Gene3D" id="2.40.50.1020">
    <property type="entry name" value="LytTr DNA-binding domain"/>
    <property type="match status" value="1"/>
</dbReference>
<feature type="domain" description="HTH LytTR-type" evidence="3">
    <location>
        <begin position="146"/>
        <end position="249"/>
    </location>
</feature>
<dbReference type="EMBL" id="PCPH01000004">
    <property type="protein sequence ID" value="PRB88748.1"/>
    <property type="molecule type" value="Genomic_DNA"/>
</dbReference>
<evidence type="ECO:0000313" key="6">
    <source>
        <dbReference type="Proteomes" id="UP000238325"/>
    </source>
</evidence>
<dbReference type="PROSITE" id="PS50110">
    <property type="entry name" value="RESPONSE_REGULATORY"/>
    <property type="match status" value="1"/>
</dbReference>
<dbReference type="PANTHER" id="PTHR37299:SF1">
    <property type="entry name" value="STAGE 0 SPORULATION PROTEIN A HOMOLOG"/>
    <property type="match status" value="1"/>
</dbReference>
<evidence type="ECO:0000259" key="2">
    <source>
        <dbReference type="PROSITE" id="PS50110"/>
    </source>
</evidence>
<dbReference type="PANTHER" id="PTHR37299">
    <property type="entry name" value="TRANSCRIPTIONAL REGULATOR-RELATED"/>
    <property type="match status" value="1"/>
</dbReference>
<dbReference type="SUPFAM" id="SSF52172">
    <property type="entry name" value="CheY-like"/>
    <property type="match status" value="1"/>
</dbReference>
<evidence type="ECO:0000313" key="7">
    <source>
        <dbReference type="Proteomes" id="UP000238534"/>
    </source>
</evidence>
<name>A0A2S9CPE9_CHRCI</name>
<proteinExistence type="predicted"/>
<dbReference type="SMART" id="SM00850">
    <property type="entry name" value="LytTR"/>
    <property type="match status" value="1"/>
</dbReference>
<dbReference type="RefSeq" id="WP_105683498.1">
    <property type="nucleotide sequence ID" value="NZ_JBBGZD010000003.1"/>
</dbReference>
<dbReference type="EMBL" id="PCPP01000003">
    <property type="protein sequence ID" value="PRB82373.1"/>
    <property type="molecule type" value="Genomic_DNA"/>
</dbReference>
<feature type="domain" description="Response regulatory" evidence="2">
    <location>
        <begin position="5"/>
        <end position="118"/>
    </location>
</feature>
<gene>
    <name evidence="4" type="ORF">CQ022_16900</name>
    <name evidence="5" type="ORF">CQ033_15795</name>
</gene>
<dbReference type="Pfam" id="PF00072">
    <property type="entry name" value="Response_reg"/>
    <property type="match status" value="1"/>
</dbReference>
<keyword evidence="4" id="KW-0238">DNA-binding</keyword>
<organism evidence="4 7">
    <name type="scientific">Chryseobacterium culicis</name>
    <dbReference type="NCBI Taxonomy" id="680127"/>
    <lineage>
        <taxon>Bacteria</taxon>
        <taxon>Pseudomonadati</taxon>
        <taxon>Bacteroidota</taxon>
        <taxon>Flavobacteriia</taxon>
        <taxon>Flavobacteriales</taxon>
        <taxon>Weeksellaceae</taxon>
        <taxon>Chryseobacterium group</taxon>
        <taxon>Chryseobacterium</taxon>
    </lineage>
</organism>
<feature type="modified residue" description="4-aspartylphosphate" evidence="1">
    <location>
        <position position="57"/>
    </location>
</feature>
<dbReference type="SMART" id="SM00448">
    <property type="entry name" value="REC"/>
    <property type="match status" value="1"/>
</dbReference>
<dbReference type="GO" id="GO:0000156">
    <property type="term" value="F:phosphorelay response regulator activity"/>
    <property type="evidence" value="ECO:0007669"/>
    <property type="project" value="InterPro"/>
</dbReference>
<reference evidence="6 7" key="1">
    <citation type="submission" date="2017-09" db="EMBL/GenBank/DDBJ databases">
        <title>Genomic, metabolic, and phenotypic characteristics of bacterial isolates from the natural microbiome of the model nematode Caenorhabditis elegans.</title>
        <authorList>
            <person name="Zimmermann J."/>
            <person name="Obeng N."/>
            <person name="Yang W."/>
            <person name="Obeng O."/>
            <person name="Kissoyan K."/>
            <person name="Pees B."/>
            <person name="Dirksen P."/>
            <person name="Hoppner M."/>
            <person name="Franke A."/>
            <person name="Rosenstiel P."/>
            <person name="Leippe M."/>
            <person name="Dierking K."/>
            <person name="Kaleta C."/>
            <person name="Schulenburg H."/>
        </authorList>
    </citation>
    <scope>NUCLEOTIDE SEQUENCE [LARGE SCALE GENOMIC DNA]</scope>
    <source>
        <strain evidence="4 7">MYb25</strain>
        <strain evidence="5 6">MYb44</strain>
    </source>
</reference>
<dbReference type="InterPro" id="IPR001789">
    <property type="entry name" value="Sig_transdc_resp-reg_receiver"/>
</dbReference>
<dbReference type="OrthoDB" id="2168082at2"/>
<dbReference type="AlphaFoldDB" id="A0A2S9CPE9"/>
<dbReference type="Proteomes" id="UP000238325">
    <property type="component" value="Unassembled WGS sequence"/>
</dbReference>
<evidence type="ECO:0000256" key="1">
    <source>
        <dbReference type="PROSITE-ProRule" id="PRU00169"/>
    </source>
</evidence>
<comment type="caution">
    <text evidence="4">The sequence shown here is derived from an EMBL/GenBank/DDBJ whole genome shotgun (WGS) entry which is preliminary data.</text>
</comment>
<dbReference type="InterPro" id="IPR046947">
    <property type="entry name" value="LytR-like"/>
</dbReference>
<dbReference type="InterPro" id="IPR007492">
    <property type="entry name" value="LytTR_DNA-bd_dom"/>
</dbReference>
<evidence type="ECO:0000313" key="4">
    <source>
        <dbReference type="EMBL" id="PRB82373.1"/>
    </source>
</evidence>
<evidence type="ECO:0000313" key="5">
    <source>
        <dbReference type="EMBL" id="PRB88748.1"/>
    </source>
</evidence>
<evidence type="ECO:0000259" key="3">
    <source>
        <dbReference type="PROSITE" id="PS50930"/>
    </source>
</evidence>
<dbReference type="PROSITE" id="PS50930">
    <property type="entry name" value="HTH_LYTTR"/>
    <property type="match status" value="1"/>
</dbReference>
<dbReference type="GO" id="GO:0003677">
    <property type="term" value="F:DNA binding"/>
    <property type="evidence" value="ECO:0007669"/>
    <property type="project" value="UniProtKB-KW"/>
</dbReference>
<dbReference type="InterPro" id="IPR011006">
    <property type="entry name" value="CheY-like_superfamily"/>
</dbReference>
<dbReference type="Gene3D" id="3.40.50.2300">
    <property type="match status" value="1"/>
</dbReference>
<sequence>MSRIKSIVVDDEQESRETLLRFLSKYCPDVELIGEAGSVNEAVEVIREMSPELVFLDVNMPVENGFKLFEKISDRNFYTVFVTAYDQYAVQAFKHHAVDYLLKPIVIHELIITVNRVARLLEDKNKIQQLSALLHHIKSPVEQSKIALPTLEGLVYVHTIDIVRLQADDNYTSIFFKGGKKMMISHTLAYFEEALKEQGFVRIHHQHLINLQHVEKYIRGRGGYIIMSDETSLQVSQRKKDEFLRIIKRIK</sequence>
<accession>A0A2S9CPE9</accession>